<organism evidence="2 3">
    <name type="scientific">Halobacteriovorax vibrionivorans</name>
    <dbReference type="NCBI Taxonomy" id="2152716"/>
    <lineage>
        <taxon>Bacteria</taxon>
        <taxon>Pseudomonadati</taxon>
        <taxon>Bdellovibrionota</taxon>
        <taxon>Bacteriovoracia</taxon>
        <taxon>Bacteriovoracales</taxon>
        <taxon>Halobacteriovoraceae</taxon>
        <taxon>Halobacteriovorax</taxon>
    </lineage>
</organism>
<keyword evidence="1" id="KW-0732">Signal</keyword>
<keyword evidence="3" id="KW-1185">Reference proteome</keyword>
<name>A0ABY0IIJ8_9BACT</name>
<dbReference type="Proteomes" id="UP000443582">
    <property type="component" value="Unassembled WGS sequence"/>
</dbReference>
<reference evidence="3" key="1">
    <citation type="journal article" date="2019" name="Int. J. Syst. Evol. Microbiol.">
        <title>Halobacteriovorax valvorus sp. nov., a novel prokaryotic predator isolated from coastal seawater of China.</title>
        <authorList>
            <person name="Chen M.-X."/>
        </authorList>
    </citation>
    <scope>NUCLEOTIDE SEQUENCE [LARGE SCALE GENOMIC DNA]</scope>
    <source>
        <strain evidence="3">BL9</strain>
    </source>
</reference>
<gene>
    <name evidence="2" type="ORF">DAY19_06705</name>
</gene>
<feature type="chain" id="PRO_5045384725" evidence="1">
    <location>
        <begin position="19"/>
        <end position="96"/>
    </location>
</feature>
<dbReference type="EMBL" id="QDKL01000002">
    <property type="protein sequence ID" value="RZF21369.1"/>
    <property type="molecule type" value="Genomic_DNA"/>
</dbReference>
<evidence type="ECO:0000313" key="3">
    <source>
        <dbReference type="Proteomes" id="UP000443582"/>
    </source>
</evidence>
<proteinExistence type="predicted"/>
<protein>
    <submittedName>
        <fullName evidence="2">Uncharacterized protein</fullName>
    </submittedName>
</protein>
<accession>A0ABY0IIJ8</accession>
<dbReference type="RefSeq" id="WP_114706436.1">
    <property type="nucleotide sequence ID" value="NZ_QDKL01000002.1"/>
</dbReference>
<evidence type="ECO:0000313" key="2">
    <source>
        <dbReference type="EMBL" id="RZF21369.1"/>
    </source>
</evidence>
<comment type="caution">
    <text evidence="2">The sequence shown here is derived from an EMBL/GenBank/DDBJ whole genome shotgun (WGS) entry which is preliminary data.</text>
</comment>
<evidence type="ECO:0000256" key="1">
    <source>
        <dbReference type="SAM" id="SignalP"/>
    </source>
</evidence>
<feature type="signal peptide" evidence="1">
    <location>
        <begin position="1"/>
        <end position="18"/>
    </location>
</feature>
<sequence>MKLKFSLLLLLISLNTNARNVVVYTYDIKDVMFEKVMKLVLDENAVKSEDIKFIQKSNPCEDIYKDALLHICISEKNEEFKVVRQNRVALNNTFNK</sequence>